<feature type="compositionally biased region" description="Gly residues" evidence="1">
    <location>
        <begin position="1"/>
        <end position="17"/>
    </location>
</feature>
<dbReference type="Proteomes" id="UP000262477">
    <property type="component" value="Unassembled WGS sequence"/>
</dbReference>
<dbReference type="AlphaFoldDB" id="A0A371PV56"/>
<organism evidence="2 3">
    <name type="scientific">Streptomyces inhibens</name>
    <dbReference type="NCBI Taxonomy" id="2293571"/>
    <lineage>
        <taxon>Bacteria</taxon>
        <taxon>Bacillati</taxon>
        <taxon>Actinomycetota</taxon>
        <taxon>Actinomycetes</taxon>
        <taxon>Kitasatosporales</taxon>
        <taxon>Streptomycetaceae</taxon>
        <taxon>Streptomyces</taxon>
    </lineage>
</organism>
<gene>
    <name evidence="2" type="ORF">DY245_32945</name>
</gene>
<accession>A0A371PV56</accession>
<evidence type="ECO:0000313" key="2">
    <source>
        <dbReference type="EMBL" id="REK86355.1"/>
    </source>
</evidence>
<reference evidence="2 3" key="1">
    <citation type="submission" date="2018-08" db="EMBL/GenBank/DDBJ databases">
        <title>Streptomyces NEAU-D10 sp. nov., a novel Actinomycete isolated from soil.</title>
        <authorList>
            <person name="Jin L."/>
        </authorList>
    </citation>
    <scope>NUCLEOTIDE SEQUENCE [LARGE SCALE GENOMIC DNA]</scope>
    <source>
        <strain evidence="2 3">NEAU-D10</strain>
    </source>
</reference>
<feature type="non-terminal residue" evidence="2">
    <location>
        <position position="1"/>
    </location>
</feature>
<feature type="region of interest" description="Disordered" evidence="1">
    <location>
        <begin position="1"/>
        <end position="47"/>
    </location>
</feature>
<name>A0A371PV56_STRIH</name>
<evidence type="ECO:0000313" key="3">
    <source>
        <dbReference type="Proteomes" id="UP000262477"/>
    </source>
</evidence>
<feature type="compositionally biased region" description="Low complexity" evidence="1">
    <location>
        <begin position="36"/>
        <end position="47"/>
    </location>
</feature>
<dbReference type="EMBL" id="QUAC01000275">
    <property type="protein sequence ID" value="REK86355.1"/>
    <property type="molecule type" value="Genomic_DNA"/>
</dbReference>
<keyword evidence="3" id="KW-1185">Reference proteome</keyword>
<comment type="caution">
    <text evidence="2">The sequence shown here is derived from an EMBL/GenBank/DDBJ whole genome shotgun (WGS) entry which is preliminary data.</text>
</comment>
<evidence type="ECO:0000256" key="1">
    <source>
        <dbReference type="SAM" id="MobiDB-lite"/>
    </source>
</evidence>
<sequence length="47" mass="4135">GAPGVGGGAAAYGGAGLSGAPVRERGAGEGGGGDVGRSPRTGFAPPV</sequence>
<proteinExistence type="predicted"/>
<protein>
    <submittedName>
        <fullName evidence="2">RDD family protein</fullName>
    </submittedName>
</protein>